<dbReference type="InterPro" id="IPR003675">
    <property type="entry name" value="Rce1/LyrA-like_dom"/>
</dbReference>
<feature type="transmembrane region" description="Helical" evidence="1">
    <location>
        <begin position="24"/>
        <end position="44"/>
    </location>
</feature>
<dbReference type="RefSeq" id="WP_378096287.1">
    <property type="nucleotide sequence ID" value="NZ_JBHSEP010000008.1"/>
</dbReference>
<comment type="caution">
    <text evidence="3">The sequence shown here is derived from an EMBL/GenBank/DDBJ whole genome shotgun (WGS) entry which is preliminary data.</text>
</comment>
<sequence length="198" mass="22733">MRKFDIRNIKVRKVTVDQLNDRMLLANLYFTQALTLIIGLVWILFQRRNPLELLILPRTYEFALWGGGLALLVLLLDLSISRFVPEEAADDGGVNERIFRTRPVWHIAVISFVVAMCEEILFRGAVQHAFGPYWTSILFAAIHVRYLRHWVPTGMVFAISYGLGWILDVSGTLWAPIAAHFLVDFIMGCIIRFRRGDS</sequence>
<feature type="domain" description="CAAX prenyl protease 2/Lysostaphin resistance protein A-like" evidence="2">
    <location>
        <begin position="103"/>
        <end position="186"/>
    </location>
</feature>
<proteinExistence type="predicted"/>
<dbReference type="Pfam" id="PF02517">
    <property type="entry name" value="Rce1-like"/>
    <property type="match status" value="1"/>
</dbReference>
<keyword evidence="1" id="KW-1133">Transmembrane helix</keyword>
<accession>A0ABV9FBU6</accession>
<keyword evidence="3" id="KW-0378">Hydrolase</keyword>
<evidence type="ECO:0000256" key="1">
    <source>
        <dbReference type="SAM" id="Phobius"/>
    </source>
</evidence>
<feature type="transmembrane region" description="Helical" evidence="1">
    <location>
        <begin position="147"/>
        <end position="167"/>
    </location>
</feature>
<dbReference type="EMBL" id="JBHSEP010000008">
    <property type="protein sequence ID" value="MFC4599112.1"/>
    <property type="molecule type" value="Genomic_DNA"/>
</dbReference>
<feature type="transmembrane region" description="Helical" evidence="1">
    <location>
        <begin position="104"/>
        <end position="126"/>
    </location>
</feature>
<dbReference type="EC" id="3.4.-.-" evidence="3"/>
<evidence type="ECO:0000313" key="4">
    <source>
        <dbReference type="Proteomes" id="UP001596028"/>
    </source>
</evidence>
<feature type="transmembrane region" description="Helical" evidence="1">
    <location>
        <begin position="64"/>
        <end position="84"/>
    </location>
</feature>
<gene>
    <name evidence="3" type="ORF">ACFO3S_12750</name>
</gene>
<keyword evidence="1" id="KW-0812">Transmembrane</keyword>
<keyword evidence="1" id="KW-0472">Membrane</keyword>
<dbReference type="Proteomes" id="UP001596028">
    <property type="component" value="Unassembled WGS sequence"/>
</dbReference>
<dbReference type="GO" id="GO:0016787">
    <property type="term" value="F:hydrolase activity"/>
    <property type="evidence" value="ECO:0007669"/>
    <property type="project" value="UniProtKB-KW"/>
</dbReference>
<reference evidence="4" key="1">
    <citation type="journal article" date="2019" name="Int. J. Syst. Evol. Microbiol.">
        <title>The Global Catalogue of Microorganisms (GCM) 10K type strain sequencing project: providing services to taxonomists for standard genome sequencing and annotation.</title>
        <authorList>
            <consortium name="The Broad Institute Genomics Platform"/>
            <consortium name="The Broad Institute Genome Sequencing Center for Infectious Disease"/>
            <person name="Wu L."/>
            <person name="Ma J."/>
        </authorList>
    </citation>
    <scope>NUCLEOTIDE SEQUENCE [LARGE SCALE GENOMIC DNA]</scope>
    <source>
        <strain evidence="4">CCUG 49571</strain>
    </source>
</reference>
<name>A0ABV9FBU6_9BACL</name>
<evidence type="ECO:0000259" key="2">
    <source>
        <dbReference type="Pfam" id="PF02517"/>
    </source>
</evidence>
<evidence type="ECO:0000313" key="3">
    <source>
        <dbReference type="EMBL" id="MFC4599112.1"/>
    </source>
</evidence>
<keyword evidence="4" id="KW-1185">Reference proteome</keyword>
<protein>
    <submittedName>
        <fullName evidence="3">CPBP family intramembrane glutamic endopeptidase</fullName>
        <ecNumber evidence="3">3.4.-.-</ecNumber>
    </submittedName>
</protein>
<organism evidence="3 4">
    <name type="scientific">Cohnella hongkongensis</name>
    <dbReference type="NCBI Taxonomy" id="178337"/>
    <lineage>
        <taxon>Bacteria</taxon>
        <taxon>Bacillati</taxon>
        <taxon>Bacillota</taxon>
        <taxon>Bacilli</taxon>
        <taxon>Bacillales</taxon>
        <taxon>Paenibacillaceae</taxon>
        <taxon>Cohnella</taxon>
    </lineage>
</organism>